<dbReference type="OrthoDB" id="1874341at2759"/>
<evidence type="ECO:0000256" key="2">
    <source>
        <dbReference type="ARBA" id="ARBA00022803"/>
    </source>
</evidence>
<dbReference type="Proteomes" id="UP000301870">
    <property type="component" value="Chromosome 30"/>
</dbReference>
<reference evidence="5" key="1">
    <citation type="submission" date="2025-08" db="UniProtKB">
        <authorList>
            <consortium name="RefSeq"/>
        </authorList>
    </citation>
    <scope>IDENTIFICATION</scope>
    <source>
        <strain evidence="5">Ishihara</strain>
        <tissue evidence="5">Whole body</tissue>
    </source>
</reference>
<dbReference type="PANTHER" id="PTHR22767:SF3">
    <property type="entry name" value="N-ALPHA-ACETYLTRANSFERASE 25, NATB AUXILIARY SUBUNIT"/>
    <property type="match status" value="1"/>
</dbReference>
<keyword evidence="4" id="KW-1185">Reference proteome</keyword>
<dbReference type="Gene3D" id="1.25.40.1040">
    <property type="match status" value="1"/>
</dbReference>
<keyword evidence="2" id="KW-0802">TPR repeat</keyword>
<organism evidence="4 5">
    <name type="scientific">Spodoptera litura</name>
    <name type="common">Asian cotton leafworm</name>
    <dbReference type="NCBI Taxonomy" id="69820"/>
    <lineage>
        <taxon>Eukaryota</taxon>
        <taxon>Metazoa</taxon>
        <taxon>Ecdysozoa</taxon>
        <taxon>Arthropoda</taxon>
        <taxon>Hexapoda</taxon>
        <taxon>Insecta</taxon>
        <taxon>Pterygota</taxon>
        <taxon>Neoptera</taxon>
        <taxon>Endopterygota</taxon>
        <taxon>Lepidoptera</taxon>
        <taxon>Glossata</taxon>
        <taxon>Ditrysia</taxon>
        <taxon>Noctuoidea</taxon>
        <taxon>Noctuidae</taxon>
        <taxon>Amphipyrinae</taxon>
        <taxon>Spodoptera</taxon>
    </lineage>
</organism>
<dbReference type="GeneID" id="111360117"/>
<gene>
    <name evidence="5" type="primary">LOC111360117</name>
</gene>
<proteinExistence type="inferred from homology"/>
<sequence>MKNGGAATAHARWWNCGASVATNLRFLNFPDWLDIGNNKKALQEAEKVLKKSPSLQAARALKALALFRLGKGLEAQVVLDALADEKPSDDTTLQAMTISYRESQQLHKVCMLYENAVKSEPSNEELHSHLFMSYVRVGDYRSQQRAAMALYKFAPKNPYYFWAVMSIVLQAKTSEDNTKRGILLALAQRMVDNFISENKMEAEQEARLYIMILELQEKWEDILKFIESPLYSQLVPGSTAQASIPYLKKLGQWKRLNVVCKELLWDNQDRWDYYVPYFDSVFYLMKENEEDTDSSIDNTAEKCHEFICQLVESMSSGRTLRGPYLARLELWKRLAVDGDPTSLIGSGLALCVQYLRVFANKPCAVPDLRPYLGMIPQKEREENCREFLTCLGFDENSEPESADDIQRHISCLAAWRLVAAPLSSTGALELAATLRGHYMRCLQKGLVTSNITEFCAADHYGILAAHHYFYAGVEQQSSAPIVEALCLLELVLHHSPANFHAKLLLVKLYHLLGNALAADSIYQRLEVKHIQLVSLGWLHCARLAPACLASRALQLLADTRAFLKHHGKDSVEHLTYAYKYGTFEKLVELSAWAARLEACGWGAAAARDQALLAQLAGPPALLHQPSRLPALPTDNRDLNVIVNYEPPQFQDDNLKARTFDQEVSYLRLKDALVSAIALCIELADSRPVEEKKGHYEQLNTCVEAFSAAMEKCRQLYAERERISISAPFPSRIIAFVNSPVPYRELYATILRLVGELAISRTTAAHDACETVARLLPKAQLQLQDEIAVKGDPVWSMRDRLESLSNYLEFIGIITFLLGVCNELFSPASTKKSKKKTNHSPDEIKTSELLNKLNNSAQTSIAFLENILDEWPKYEVSIDEILAKLSLDDKYQSPVENKLKTGRDDMLNDVRNILKRKSKYLKSLLQ</sequence>
<evidence type="ECO:0000256" key="3">
    <source>
        <dbReference type="ARBA" id="ARBA00029872"/>
    </source>
</evidence>
<dbReference type="RefSeq" id="XP_022831732.1">
    <property type="nucleotide sequence ID" value="XM_022975964.1"/>
</dbReference>
<accession>A0A9J7ENR9</accession>
<dbReference type="PANTHER" id="PTHR22767">
    <property type="entry name" value="N-TERMINAL ACETYLTRANSFERASE-RELATED"/>
    <property type="match status" value="1"/>
</dbReference>
<dbReference type="Pfam" id="PF09797">
    <property type="entry name" value="NatB_MDM20"/>
    <property type="match status" value="1"/>
</dbReference>
<evidence type="ECO:0000313" key="4">
    <source>
        <dbReference type="Proteomes" id="UP000301870"/>
    </source>
</evidence>
<dbReference type="InterPro" id="IPR019183">
    <property type="entry name" value="NAA25_NatB_aux_su"/>
</dbReference>
<dbReference type="KEGG" id="sliu:111360117"/>
<evidence type="ECO:0000256" key="1">
    <source>
        <dbReference type="ARBA" id="ARBA00006298"/>
    </source>
</evidence>
<dbReference type="GO" id="GO:0031416">
    <property type="term" value="C:NatB complex"/>
    <property type="evidence" value="ECO:0007669"/>
    <property type="project" value="TreeGrafter"/>
</dbReference>
<dbReference type="AlphaFoldDB" id="A0A9J7ENR9"/>
<comment type="similarity">
    <text evidence="1">Belongs to the MDM20/NAA25 family.</text>
</comment>
<evidence type="ECO:0000313" key="5">
    <source>
        <dbReference type="RefSeq" id="XP_022831732.1"/>
    </source>
</evidence>
<dbReference type="SUPFAM" id="SSF48452">
    <property type="entry name" value="TPR-like"/>
    <property type="match status" value="1"/>
</dbReference>
<dbReference type="InterPro" id="IPR011990">
    <property type="entry name" value="TPR-like_helical_dom_sf"/>
</dbReference>
<protein>
    <recommendedName>
        <fullName evidence="3">N-terminal acetyltransferase B complex subunit MDM20 homolog</fullName>
    </recommendedName>
</protein>
<name>A0A9J7ENR9_SPOLT</name>
<dbReference type="CTD" id="42389"/>